<organism evidence="1 2">
    <name type="scientific">Algoriphagus chordae</name>
    <dbReference type="NCBI Taxonomy" id="237019"/>
    <lineage>
        <taxon>Bacteria</taxon>
        <taxon>Pseudomonadati</taxon>
        <taxon>Bacteroidota</taxon>
        <taxon>Cytophagia</taxon>
        <taxon>Cytophagales</taxon>
        <taxon>Cyclobacteriaceae</taxon>
        <taxon>Algoriphagus</taxon>
    </lineage>
</organism>
<evidence type="ECO:0000313" key="2">
    <source>
        <dbReference type="Proteomes" id="UP000248882"/>
    </source>
</evidence>
<reference evidence="1 2" key="1">
    <citation type="submission" date="2018-06" db="EMBL/GenBank/DDBJ databases">
        <title>Genomic Encyclopedia of Archaeal and Bacterial Type Strains, Phase II (KMG-II): from individual species to whole genera.</title>
        <authorList>
            <person name="Goeker M."/>
        </authorList>
    </citation>
    <scope>NUCLEOTIDE SEQUENCE [LARGE SCALE GENOMIC DNA]</scope>
    <source>
        <strain evidence="1 2">DSM 19830</strain>
    </source>
</reference>
<dbReference type="AlphaFoldDB" id="A0A2W7R472"/>
<comment type="caution">
    <text evidence="1">The sequence shown here is derived from an EMBL/GenBank/DDBJ whole genome shotgun (WGS) entry which is preliminary data.</text>
</comment>
<dbReference type="EMBL" id="QKZT01000004">
    <property type="protein sequence ID" value="PZX54961.1"/>
    <property type="molecule type" value="Genomic_DNA"/>
</dbReference>
<protein>
    <submittedName>
        <fullName evidence="1">Uncharacterized protein</fullName>
    </submittedName>
</protein>
<accession>A0A2W7R472</accession>
<name>A0A2W7R472_9BACT</name>
<sequence length="58" mass="6795">MILIGPDILRTLKISHKLNNYPRLALLIQHNTYIVIKISHTFYKYLIIRGLAKFTSNI</sequence>
<gene>
    <name evidence="1" type="ORF">LV85_01302</name>
</gene>
<dbReference type="Proteomes" id="UP000248882">
    <property type="component" value="Unassembled WGS sequence"/>
</dbReference>
<keyword evidence="2" id="KW-1185">Reference proteome</keyword>
<proteinExistence type="predicted"/>
<evidence type="ECO:0000313" key="1">
    <source>
        <dbReference type="EMBL" id="PZX54961.1"/>
    </source>
</evidence>